<proteinExistence type="predicted"/>
<dbReference type="GO" id="GO:0009002">
    <property type="term" value="F:serine-type D-Ala-D-Ala carboxypeptidase activity"/>
    <property type="evidence" value="ECO:0007669"/>
    <property type="project" value="InterPro"/>
</dbReference>
<dbReference type="InterPro" id="IPR001967">
    <property type="entry name" value="Peptidase_S11_N"/>
</dbReference>
<dbReference type="Gene3D" id="3.40.710.10">
    <property type="entry name" value="DD-peptidase/beta-lactamase superfamily"/>
    <property type="match status" value="1"/>
</dbReference>
<evidence type="ECO:0000313" key="4">
    <source>
        <dbReference type="Proteomes" id="UP000177279"/>
    </source>
</evidence>
<reference evidence="3 4" key="1">
    <citation type="journal article" date="2016" name="Nat. Commun.">
        <title>Thousands of microbial genomes shed light on interconnected biogeochemical processes in an aquifer system.</title>
        <authorList>
            <person name="Anantharaman K."/>
            <person name="Brown C.T."/>
            <person name="Hug L.A."/>
            <person name="Sharon I."/>
            <person name="Castelle C.J."/>
            <person name="Probst A.J."/>
            <person name="Thomas B.C."/>
            <person name="Singh A."/>
            <person name="Wilkins M.J."/>
            <person name="Karaoz U."/>
            <person name="Brodie E.L."/>
            <person name="Williams K.H."/>
            <person name="Hubbard S.S."/>
            <person name="Banfield J.F."/>
        </authorList>
    </citation>
    <scope>NUCLEOTIDE SEQUENCE [LARGE SCALE GENOMIC DNA]</scope>
</reference>
<evidence type="ECO:0000256" key="1">
    <source>
        <dbReference type="SAM" id="Phobius"/>
    </source>
</evidence>
<dbReference type="SUPFAM" id="SSF56601">
    <property type="entry name" value="beta-lactamase/transpeptidase-like"/>
    <property type="match status" value="1"/>
</dbReference>
<dbReference type="PANTHER" id="PTHR21581:SF6">
    <property type="entry name" value="TRAFFICKING PROTEIN PARTICLE COMPLEX SUBUNIT 12"/>
    <property type="match status" value="1"/>
</dbReference>
<evidence type="ECO:0000313" key="3">
    <source>
        <dbReference type="EMBL" id="OHA96561.1"/>
    </source>
</evidence>
<dbReference type="GO" id="GO:0006508">
    <property type="term" value="P:proteolysis"/>
    <property type="evidence" value="ECO:0007669"/>
    <property type="project" value="InterPro"/>
</dbReference>
<dbReference type="PANTHER" id="PTHR21581">
    <property type="entry name" value="D-ALANYL-D-ALANINE CARBOXYPEPTIDASE"/>
    <property type="match status" value="1"/>
</dbReference>
<evidence type="ECO:0000259" key="2">
    <source>
        <dbReference type="Pfam" id="PF00768"/>
    </source>
</evidence>
<dbReference type="EMBL" id="MHVS01000005">
    <property type="protein sequence ID" value="OHA96561.1"/>
    <property type="molecule type" value="Genomic_DNA"/>
</dbReference>
<organism evidence="3 4">
    <name type="scientific">Candidatus Zambryskibacteria bacterium RIFCSPHIGHO2_02_FULL_43_37</name>
    <dbReference type="NCBI Taxonomy" id="1802749"/>
    <lineage>
        <taxon>Bacteria</taxon>
        <taxon>Candidatus Zambryskiibacteriota</taxon>
    </lineage>
</organism>
<feature type="domain" description="Peptidase S11 D-alanyl-D-alanine carboxypeptidase A N-terminal" evidence="2">
    <location>
        <begin position="47"/>
        <end position="283"/>
    </location>
</feature>
<dbReference type="InterPro" id="IPR012338">
    <property type="entry name" value="Beta-lactam/transpept-like"/>
</dbReference>
<sequence length="307" mass="33136">MTDEIKFLVLLSAGLTVLMLGSYLIGSRAERRTNSVPTELVQNPFEKIELKAKAVYVYDVRTGEVLYAKNENLRLPLASLTKVMSALVARELSPDYAEVAIDGRALAAEGDSGLKPGEKWNLGDLLDFSLISSSNDGIRAAALSLGAMSKSEASEDEIIGDFVMRMNEKAAALDLRNTYFKNETGLDETEFKGGAYGTARDVTALMEYLLIHHPDYLEATREISAVFSSLDKQSHKATNTNALAGDIPGLLASKTGFTATAGGNLSLIFDPELGRPVIVTVLGSTEKGRFEDAAMLIDAVFKSLNQN</sequence>
<feature type="transmembrane region" description="Helical" evidence="1">
    <location>
        <begin position="7"/>
        <end position="26"/>
    </location>
</feature>
<gene>
    <name evidence="3" type="ORF">A3D49_01660</name>
</gene>
<dbReference type="Proteomes" id="UP000177279">
    <property type="component" value="Unassembled WGS sequence"/>
</dbReference>
<comment type="caution">
    <text evidence="3">The sequence shown here is derived from an EMBL/GenBank/DDBJ whole genome shotgun (WGS) entry which is preliminary data.</text>
</comment>
<dbReference type="AlphaFoldDB" id="A0A1G2TIX4"/>
<keyword evidence="1" id="KW-0472">Membrane</keyword>
<name>A0A1G2TIX4_9BACT</name>
<protein>
    <recommendedName>
        <fullName evidence="2">Peptidase S11 D-alanyl-D-alanine carboxypeptidase A N-terminal domain-containing protein</fullName>
    </recommendedName>
</protein>
<keyword evidence="1" id="KW-0812">Transmembrane</keyword>
<keyword evidence="1" id="KW-1133">Transmembrane helix</keyword>
<accession>A0A1G2TIX4</accession>
<dbReference type="Pfam" id="PF00768">
    <property type="entry name" value="Peptidase_S11"/>
    <property type="match status" value="1"/>
</dbReference>